<evidence type="ECO:0000256" key="1">
    <source>
        <dbReference type="SAM" id="MobiDB-lite"/>
    </source>
</evidence>
<accession>A0A392N6V2</accession>
<dbReference type="EMBL" id="LXQA010029904">
    <property type="protein sequence ID" value="MCH95471.1"/>
    <property type="molecule type" value="Genomic_DNA"/>
</dbReference>
<dbReference type="AlphaFoldDB" id="A0A392N6V2"/>
<dbReference type="Proteomes" id="UP000265520">
    <property type="component" value="Unassembled WGS sequence"/>
</dbReference>
<proteinExistence type="predicted"/>
<feature type="non-terminal residue" evidence="2">
    <location>
        <position position="116"/>
    </location>
</feature>
<protein>
    <submittedName>
        <fullName evidence="2">TMV resistance protein N-like</fullName>
    </submittedName>
</protein>
<sequence>MCIAYSSSPDNTTTEGFKVLLVINHTKNTIQVYRRDGLLVTSDEEEWQRVISNIEPGNKIMVVVGFTNEFIVKKTTIYLVYDEPIDVNTKHCHEPDENGIVFSGDENIEDADAKDK</sequence>
<feature type="region of interest" description="Disordered" evidence="1">
    <location>
        <begin position="96"/>
        <end position="116"/>
    </location>
</feature>
<gene>
    <name evidence="2" type="ORF">A2U01_0016448</name>
</gene>
<reference evidence="2 3" key="1">
    <citation type="journal article" date="2018" name="Front. Plant Sci.">
        <title>Red Clover (Trifolium pratense) and Zigzag Clover (T. medium) - A Picture of Genomic Similarities and Differences.</title>
        <authorList>
            <person name="Dluhosova J."/>
            <person name="Istvanek J."/>
            <person name="Nedelnik J."/>
            <person name="Repkova J."/>
        </authorList>
    </citation>
    <scope>NUCLEOTIDE SEQUENCE [LARGE SCALE GENOMIC DNA]</scope>
    <source>
        <strain evidence="3">cv. 10/8</strain>
        <tissue evidence="2">Leaf</tissue>
    </source>
</reference>
<comment type="caution">
    <text evidence="2">The sequence shown here is derived from an EMBL/GenBank/DDBJ whole genome shotgun (WGS) entry which is preliminary data.</text>
</comment>
<keyword evidence="3" id="KW-1185">Reference proteome</keyword>
<evidence type="ECO:0000313" key="3">
    <source>
        <dbReference type="Proteomes" id="UP000265520"/>
    </source>
</evidence>
<organism evidence="2 3">
    <name type="scientific">Trifolium medium</name>
    <dbReference type="NCBI Taxonomy" id="97028"/>
    <lineage>
        <taxon>Eukaryota</taxon>
        <taxon>Viridiplantae</taxon>
        <taxon>Streptophyta</taxon>
        <taxon>Embryophyta</taxon>
        <taxon>Tracheophyta</taxon>
        <taxon>Spermatophyta</taxon>
        <taxon>Magnoliopsida</taxon>
        <taxon>eudicotyledons</taxon>
        <taxon>Gunneridae</taxon>
        <taxon>Pentapetalae</taxon>
        <taxon>rosids</taxon>
        <taxon>fabids</taxon>
        <taxon>Fabales</taxon>
        <taxon>Fabaceae</taxon>
        <taxon>Papilionoideae</taxon>
        <taxon>50 kb inversion clade</taxon>
        <taxon>NPAAA clade</taxon>
        <taxon>Hologalegina</taxon>
        <taxon>IRL clade</taxon>
        <taxon>Trifolieae</taxon>
        <taxon>Trifolium</taxon>
    </lineage>
</organism>
<name>A0A392N6V2_9FABA</name>
<evidence type="ECO:0000313" key="2">
    <source>
        <dbReference type="EMBL" id="MCH95471.1"/>
    </source>
</evidence>